<evidence type="ECO:0000313" key="3">
    <source>
        <dbReference type="Proteomes" id="UP000663879"/>
    </source>
</evidence>
<feature type="repeat" description="WD" evidence="1">
    <location>
        <begin position="201"/>
        <end position="242"/>
    </location>
</feature>
<dbReference type="Gene3D" id="2.130.10.10">
    <property type="entry name" value="YVTN repeat-like/Quinoprotein amine dehydrogenase"/>
    <property type="match status" value="1"/>
</dbReference>
<accession>A0A813TTU9</accession>
<organism evidence="2 3">
    <name type="scientific">Brachionus calyciflorus</name>
    <dbReference type="NCBI Taxonomy" id="104777"/>
    <lineage>
        <taxon>Eukaryota</taxon>
        <taxon>Metazoa</taxon>
        <taxon>Spiralia</taxon>
        <taxon>Gnathifera</taxon>
        <taxon>Rotifera</taxon>
        <taxon>Eurotatoria</taxon>
        <taxon>Monogononta</taxon>
        <taxon>Pseudotrocha</taxon>
        <taxon>Ploima</taxon>
        <taxon>Brachionidae</taxon>
        <taxon>Brachionus</taxon>
    </lineage>
</organism>
<feature type="repeat" description="WD" evidence="1">
    <location>
        <begin position="160"/>
        <end position="200"/>
    </location>
</feature>
<dbReference type="EMBL" id="CAJNOC010000937">
    <property type="protein sequence ID" value="CAF0819251.1"/>
    <property type="molecule type" value="Genomic_DNA"/>
</dbReference>
<proteinExistence type="predicted"/>
<dbReference type="InterPro" id="IPR036322">
    <property type="entry name" value="WD40_repeat_dom_sf"/>
</dbReference>
<dbReference type="AlphaFoldDB" id="A0A813TTU9"/>
<dbReference type="Pfam" id="PF00400">
    <property type="entry name" value="WD40"/>
    <property type="match status" value="2"/>
</dbReference>
<dbReference type="PROSITE" id="PS50082">
    <property type="entry name" value="WD_REPEATS_2"/>
    <property type="match status" value="2"/>
</dbReference>
<evidence type="ECO:0000256" key="1">
    <source>
        <dbReference type="PROSITE-ProRule" id="PRU00221"/>
    </source>
</evidence>
<gene>
    <name evidence="2" type="ORF">OXX778_LOCUS7377</name>
</gene>
<dbReference type="InterPro" id="IPR051075">
    <property type="entry name" value="SCF_subunit_WD-repeat"/>
</dbReference>
<sequence>MTFNLNPKNDILFKTIDFGDVKETKNYLNLSNQYYLGRVANRPVTKIEELNCNQKLVVSSYGNLIKTGWFNFDPIESLDDYVYFILNKKKDIILACNRHKICLYSIESKSYYPFYFDSRINDVAMIEDHFFLFAFEKQKYITIYVWNNFLSNIKNRAKYLIGHRDDVNRLCTVDNDHFLSGSNDSTIKYWKISELECIRTFVGHRGMITCLTLLSNPKTFASGSTDMTLKIWDLESGLCLKTFKGHEDYLGDIQETKMEK</sequence>
<reference evidence="2" key="1">
    <citation type="submission" date="2021-02" db="EMBL/GenBank/DDBJ databases">
        <authorList>
            <person name="Nowell W R."/>
        </authorList>
    </citation>
    <scope>NUCLEOTIDE SEQUENCE</scope>
    <source>
        <strain evidence="2">Ploen Becks lab</strain>
    </source>
</reference>
<dbReference type="SMART" id="SM00320">
    <property type="entry name" value="WD40"/>
    <property type="match status" value="2"/>
</dbReference>
<evidence type="ECO:0000313" key="2">
    <source>
        <dbReference type="EMBL" id="CAF0819251.1"/>
    </source>
</evidence>
<dbReference type="InterPro" id="IPR001680">
    <property type="entry name" value="WD40_rpt"/>
</dbReference>
<keyword evidence="1" id="KW-0853">WD repeat</keyword>
<dbReference type="PANTHER" id="PTHR19872">
    <property type="entry name" value="UBIQUITIN LIGASE SPECIFICITY FACTOR/HREP PROTEIN"/>
    <property type="match status" value="1"/>
</dbReference>
<protein>
    <submittedName>
        <fullName evidence="2">Uncharacterized protein</fullName>
    </submittedName>
</protein>
<comment type="caution">
    <text evidence="2">The sequence shown here is derived from an EMBL/GenBank/DDBJ whole genome shotgun (WGS) entry which is preliminary data.</text>
</comment>
<dbReference type="OrthoDB" id="361494at2759"/>
<keyword evidence="3" id="KW-1185">Reference proteome</keyword>
<dbReference type="PANTHER" id="PTHR19872:SF7">
    <property type="entry name" value="F-BOX AND WD REPEAT DOMAIN CONTAINING PROTEIN 10B-RELATED"/>
    <property type="match status" value="1"/>
</dbReference>
<name>A0A813TTU9_9BILA</name>
<dbReference type="SUPFAM" id="SSF50978">
    <property type="entry name" value="WD40 repeat-like"/>
    <property type="match status" value="1"/>
</dbReference>
<dbReference type="InterPro" id="IPR015943">
    <property type="entry name" value="WD40/YVTN_repeat-like_dom_sf"/>
</dbReference>
<dbReference type="Proteomes" id="UP000663879">
    <property type="component" value="Unassembled WGS sequence"/>
</dbReference>
<dbReference type="PROSITE" id="PS50294">
    <property type="entry name" value="WD_REPEATS_REGION"/>
    <property type="match status" value="1"/>
</dbReference>